<evidence type="ECO:0000259" key="2">
    <source>
        <dbReference type="Pfam" id="PF17919"/>
    </source>
</evidence>
<dbReference type="CDD" id="cd01647">
    <property type="entry name" value="RT_LTR"/>
    <property type="match status" value="1"/>
</dbReference>
<dbReference type="FunFam" id="3.10.20.370:FF:000001">
    <property type="entry name" value="Retrovirus-related Pol polyprotein from transposon 17.6-like protein"/>
    <property type="match status" value="1"/>
</dbReference>
<dbReference type="SUPFAM" id="SSF56672">
    <property type="entry name" value="DNA/RNA polymerases"/>
    <property type="match status" value="1"/>
</dbReference>
<proteinExistence type="predicted"/>
<dbReference type="Pfam" id="PF00078">
    <property type="entry name" value="RVT_1"/>
    <property type="match status" value="1"/>
</dbReference>
<dbReference type="Pfam" id="PF17919">
    <property type="entry name" value="RT_RNaseH_2"/>
    <property type="match status" value="1"/>
</dbReference>
<dbReference type="Gene3D" id="3.10.10.10">
    <property type="entry name" value="HIV Type 1 Reverse Transcriptase, subunit A, domain 1"/>
    <property type="match status" value="1"/>
</dbReference>
<dbReference type="Gene3D" id="3.10.20.370">
    <property type="match status" value="1"/>
</dbReference>
<dbReference type="Gene3D" id="3.30.70.270">
    <property type="match status" value="2"/>
</dbReference>
<name>A0AAD9V5H3_ACRCE</name>
<dbReference type="InterPro" id="IPR043128">
    <property type="entry name" value="Rev_trsase/Diguanyl_cyclase"/>
</dbReference>
<reference evidence="3" key="1">
    <citation type="journal article" date="2023" name="G3 (Bethesda)">
        <title>Whole genome assembly and annotation of the endangered Caribbean coral Acropora cervicornis.</title>
        <authorList>
            <person name="Selwyn J.D."/>
            <person name="Vollmer S.V."/>
        </authorList>
    </citation>
    <scope>NUCLEOTIDE SEQUENCE</scope>
    <source>
        <strain evidence="3">K2</strain>
    </source>
</reference>
<feature type="domain" description="Reverse transcriptase/retrotransposon-derived protein RNase H-like" evidence="2">
    <location>
        <begin position="373"/>
        <end position="465"/>
    </location>
</feature>
<evidence type="ECO:0000313" key="3">
    <source>
        <dbReference type="EMBL" id="KAK2561961.1"/>
    </source>
</evidence>
<dbReference type="InterPro" id="IPR050951">
    <property type="entry name" value="Retrovirus_Pol_polyprotein"/>
</dbReference>
<reference evidence="3" key="2">
    <citation type="journal article" date="2023" name="Science">
        <title>Genomic signatures of disease resistance in endangered staghorn corals.</title>
        <authorList>
            <person name="Vollmer S.V."/>
            <person name="Selwyn J.D."/>
            <person name="Despard B.A."/>
            <person name="Roesel C.L."/>
        </authorList>
    </citation>
    <scope>NUCLEOTIDE SEQUENCE</scope>
    <source>
        <strain evidence="3">K2</strain>
    </source>
</reference>
<dbReference type="Proteomes" id="UP001249851">
    <property type="component" value="Unassembled WGS sequence"/>
</dbReference>
<gene>
    <name evidence="3" type="ORF">P5673_015388</name>
</gene>
<dbReference type="AlphaFoldDB" id="A0AAD9V5H3"/>
<organism evidence="3 4">
    <name type="scientific">Acropora cervicornis</name>
    <name type="common">Staghorn coral</name>
    <dbReference type="NCBI Taxonomy" id="6130"/>
    <lineage>
        <taxon>Eukaryota</taxon>
        <taxon>Metazoa</taxon>
        <taxon>Cnidaria</taxon>
        <taxon>Anthozoa</taxon>
        <taxon>Hexacorallia</taxon>
        <taxon>Scleractinia</taxon>
        <taxon>Astrocoeniina</taxon>
        <taxon>Acroporidae</taxon>
        <taxon>Acropora</taxon>
    </lineage>
</organism>
<dbReference type="InterPro" id="IPR000477">
    <property type="entry name" value="RT_dom"/>
</dbReference>
<dbReference type="PANTHER" id="PTHR37984">
    <property type="entry name" value="PROTEIN CBG26694"/>
    <property type="match status" value="1"/>
</dbReference>
<evidence type="ECO:0000259" key="1">
    <source>
        <dbReference type="Pfam" id="PF00078"/>
    </source>
</evidence>
<dbReference type="CDD" id="cd09274">
    <property type="entry name" value="RNase_HI_RT_Ty3"/>
    <property type="match status" value="1"/>
</dbReference>
<sequence length="473" mass="54470">MHKSITGDNTVERLEKCNKSIVPYTGERKQIAGKISLPVWHKDRRKTLTFNVVNSNYQPVLSLNTSIMLADCDVLLLTISPTSNTILEEYKDVFEGLGELPSEYKITTDESVKPKVHPPRRVLVAVRPRIKEKLDELVQRNVILPVTEPTEWVSSMLAVIKPNKLPICLDPRDLNKAIKREHYQMPTVEEIATRLDKAKLFTVVDAKDGFWQKKLDCESSYKTTFNTPFGRYRWLRMPFGISSAPEVWQRTMHKLVEGLQGVEVIADDFIITSFGNTTEEAYESLKCNERALFKRRREWNLKLNKDKVKRAQTNVQFMGHLLTPEGLKPDPRKIEAIVALPEPEDVTALKRFLGMVNYLSKLEDKDQDAEWQWLTQHKVAFNTVKKYLTESPVLKYYSVEDEVTIQCDASDTGLGAVLLQKGQPVCYASRALTDVESRYTQIEKELLAIVWSCHKFDQYIYGREIVHIDHEPL</sequence>
<dbReference type="EMBL" id="JARQWQ010000031">
    <property type="protein sequence ID" value="KAK2561961.1"/>
    <property type="molecule type" value="Genomic_DNA"/>
</dbReference>
<feature type="domain" description="Reverse transcriptase" evidence="1">
    <location>
        <begin position="168"/>
        <end position="320"/>
    </location>
</feature>
<evidence type="ECO:0000313" key="4">
    <source>
        <dbReference type="Proteomes" id="UP001249851"/>
    </source>
</evidence>
<dbReference type="InterPro" id="IPR043502">
    <property type="entry name" value="DNA/RNA_pol_sf"/>
</dbReference>
<protein>
    <submittedName>
        <fullName evidence="3">Retrovirus-related Pol polyprotein from transposon 17.6</fullName>
    </submittedName>
</protein>
<accession>A0AAD9V5H3</accession>
<keyword evidence="4" id="KW-1185">Reference proteome</keyword>
<dbReference type="PANTHER" id="PTHR37984:SF8">
    <property type="entry name" value="CCHC-TYPE DOMAIN-CONTAINING PROTEIN"/>
    <property type="match status" value="1"/>
</dbReference>
<dbReference type="InterPro" id="IPR041577">
    <property type="entry name" value="RT_RNaseH_2"/>
</dbReference>
<comment type="caution">
    <text evidence="3">The sequence shown here is derived from an EMBL/GenBank/DDBJ whole genome shotgun (WGS) entry which is preliminary data.</text>
</comment>